<dbReference type="Gene3D" id="3.40.50.10800">
    <property type="entry name" value="NadA-like"/>
    <property type="match status" value="3"/>
</dbReference>
<protein>
    <recommendedName>
        <fullName evidence="3 10">Quinolinate synthase</fullName>
        <ecNumber evidence="3 10">2.5.1.72</ecNumber>
    </recommendedName>
</protein>
<dbReference type="EMBL" id="VTDN01000003">
    <property type="protein sequence ID" value="MEB5476539.1"/>
    <property type="molecule type" value="Genomic_DNA"/>
</dbReference>
<keyword evidence="12" id="KW-1185">Reference proteome</keyword>
<evidence type="ECO:0000256" key="5">
    <source>
        <dbReference type="ARBA" id="ARBA00022642"/>
    </source>
</evidence>
<dbReference type="EC" id="2.5.1.72" evidence="3 10"/>
<evidence type="ECO:0000256" key="10">
    <source>
        <dbReference type="NCBIfam" id="TIGR00550"/>
    </source>
</evidence>
<evidence type="ECO:0000256" key="2">
    <source>
        <dbReference type="ARBA" id="ARBA00005065"/>
    </source>
</evidence>
<reference evidence="11 12" key="1">
    <citation type="submission" date="2019-08" db="EMBL/GenBank/DDBJ databases">
        <title>Five species of Acinetobacter isolated from floral nectar and animal pollinators.</title>
        <authorList>
            <person name="Hendry T.A."/>
        </authorList>
    </citation>
    <scope>NUCLEOTIDE SEQUENCE [LARGE SCALE GENOMIC DNA]</scope>
    <source>
        <strain evidence="11 12">MD18.27</strain>
    </source>
</reference>
<comment type="caution">
    <text evidence="11">The sequence shown here is derived from an EMBL/GenBank/DDBJ whole genome shotgun (WGS) entry which is preliminary data.</text>
</comment>
<dbReference type="NCBIfam" id="TIGR00550">
    <property type="entry name" value="nadA"/>
    <property type="match status" value="1"/>
</dbReference>
<accession>A0ABU6DTT7</accession>
<sequence>MKNAIEHYPYEKPSLDFMQTYLTDAKEQQIQNSCTLQHAWAKVQQPLEQEKQRLYIEEIKQLLKERNAVMVAHYYVEPELQDLALETGGMVGDSLEMAKFCKSHPAETLLVAGVRFMGETAKILSPHKTVLMPDLDATCSLDLGCPINEFSKFCDDHPERTVVVYANTSAEVKARADWIVTSSIAIEIVEYLHAQGQKIIWGPDRHLGSYIQAQTGADMLLWQGSCIVHNEFKSIELEHLKQKHSDALVLVHPESPAEVVAHADVIGSTSKLLKAVTQYDNQTFIVATDLGILHEMQKQAPHKQFIAAPTAGNGATCKSCAFCPWMAMNGLEGCLNALKYQHNCIELDSDLIIEAEKPILKMLDFSEKYQKFNQENKHALNLGAQSFKVWLTEQQHGAKF</sequence>
<gene>
    <name evidence="11" type="primary">nadA</name>
    <name evidence="11" type="ORF">I2F25_05660</name>
</gene>
<dbReference type="PANTHER" id="PTHR30573:SF0">
    <property type="entry name" value="QUINOLINATE SYNTHASE, CHLOROPLASTIC"/>
    <property type="match status" value="1"/>
</dbReference>
<keyword evidence="4" id="KW-0004">4Fe-4S</keyword>
<evidence type="ECO:0000256" key="7">
    <source>
        <dbReference type="ARBA" id="ARBA00022723"/>
    </source>
</evidence>
<comment type="pathway">
    <text evidence="2">Cofactor biosynthesis; NAD(+) biosynthesis; quinolinate from iminoaspartate: step 1/1.</text>
</comment>
<organism evidence="11 12">
    <name type="scientific">Acinetobacter pollinis</name>
    <dbReference type="NCBI Taxonomy" id="2605270"/>
    <lineage>
        <taxon>Bacteria</taxon>
        <taxon>Pseudomonadati</taxon>
        <taxon>Pseudomonadota</taxon>
        <taxon>Gammaproteobacteria</taxon>
        <taxon>Moraxellales</taxon>
        <taxon>Moraxellaceae</taxon>
        <taxon>Acinetobacter</taxon>
    </lineage>
</organism>
<dbReference type="NCBIfam" id="NF006877">
    <property type="entry name" value="PRK09375.1-1"/>
    <property type="match status" value="1"/>
</dbReference>
<dbReference type="Pfam" id="PF02445">
    <property type="entry name" value="NadA"/>
    <property type="match status" value="1"/>
</dbReference>
<dbReference type="Proteomes" id="UP001339883">
    <property type="component" value="Unassembled WGS sequence"/>
</dbReference>
<dbReference type="PANTHER" id="PTHR30573">
    <property type="entry name" value="QUINOLINATE SYNTHETASE A"/>
    <property type="match status" value="1"/>
</dbReference>
<name>A0ABU6DTT7_9GAMM</name>
<evidence type="ECO:0000256" key="4">
    <source>
        <dbReference type="ARBA" id="ARBA00022485"/>
    </source>
</evidence>
<evidence type="ECO:0000313" key="11">
    <source>
        <dbReference type="EMBL" id="MEB5476539.1"/>
    </source>
</evidence>
<evidence type="ECO:0000256" key="1">
    <source>
        <dbReference type="ARBA" id="ARBA00001966"/>
    </source>
</evidence>
<evidence type="ECO:0000256" key="3">
    <source>
        <dbReference type="ARBA" id="ARBA00012669"/>
    </source>
</evidence>
<dbReference type="RefSeq" id="WP_325775034.1">
    <property type="nucleotide sequence ID" value="NZ_VTDN01000003.1"/>
</dbReference>
<evidence type="ECO:0000256" key="9">
    <source>
        <dbReference type="ARBA" id="ARBA00023014"/>
    </source>
</evidence>
<keyword evidence="8" id="KW-0408">Iron</keyword>
<comment type="cofactor">
    <cofactor evidence="1">
        <name>[4Fe-4S] cluster</name>
        <dbReference type="ChEBI" id="CHEBI:49883"/>
    </cofactor>
</comment>
<evidence type="ECO:0000313" key="12">
    <source>
        <dbReference type="Proteomes" id="UP001339883"/>
    </source>
</evidence>
<dbReference type="InterPro" id="IPR003473">
    <property type="entry name" value="NadA"/>
</dbReference>
<proteinExistence type="predicted"/>
<dbReference type="GO" id="GO:0016740">
    <property type="term" value="F:transferase activity"/>
    <property type="evidence" value="ECO:0007669"/>
    <property type="project" value="UniProtKB-KW"/>
</dbReference>
<dbReference type="SUPFAM" id="SSF142754">
    <property type="entry name" value="NadA-like"/>
    <property type="match status" value="1"/>
</dbReference>
<keyword evidence="9" id="KW-0411">Iron-sulfur</keyword>
<keyword evidence="6 11" id="KW-0808">Transferase</keyword>
<evidence type="ECO:0000256" key="6">
    <source>
        <dbReference type="ARBA" id="ARBA00022679"/>
    </source>
</evidence>
<dbReference type="InterPro" id="IPR036094">
    <property type="entry name" value="NadA_sf"/>
</dbReference>
<keyword evidence="7" id="KW-0479">Metal-binding</keyword>
<keyword evidence="5" id="KW-0662">Pyridine nucleotide biosynthesis</keyword>
<dbReference type="NCBIfam" id="NF006878">
    <property type="entry name" value="PRK09375.1-2"/>
    <property type="match status" value="1"/>
</dbReference>
<evidence type="ECO:0000256" key="8">
    <source>
        <dbReference type="ARBA" id="ARBA00023004"/>
    </source>
</evidence>